<proteinExistence type="predicted"/>
<dbReference type="CDD" id="cd03809">
    <property type="entry name" value="GT4_MtfB-like"/>
    <property type="match status" value="1"/>
</dbReference>
<comment type="caution">
    <text evidence="3">The sequence shown here is derived from an EMBL/GenBank/DDBJ whole genome shotgun (WGS) entry which is preliminary data.</text>
</comment>
<dbReference type="Pfam" id="PF00534">
    <property type="entry name" value="Glycos_transf_1"/>
    <property type="match status" value="1"/>
</dbReference>
<sequence>MQRDLQIDCEFTLALNNRTGKYFLCRDMIEACADLISRQLFWRLPSAKVPPRTMSRILGRLARIEVSFRTQHPWTYRVFPAMRGRRPVFFTDPRECVLYRLRRYDVVLCHDMGPITHPELYAPGVREIYSAAFERIKAARPLIIFVSEASKNDFIRLYGDDFPLLAVAHPPIRSDLDDAEEEEIPNLPSRFLLTVGSIGARKNHARAIAAYAMSGLADEGCAYVICGGPEPGAEAVEAAARDTKGVHLCGYVNDRQLRWLYRHARGFVLPSILEGFGLPAAEAINRALVPLVGAGGALHEVTGDSAVLVDPLDVGQIAAGMRTLVTMDDQERAARLAAMKANIGRFSSEAAVSAWRRAIQQSIASWRSDKGGPG</sequence>
<evidence type="ECO:0000313" key="3">
    <source>
        <dbReference type="EMBL" id="MBR1138477.1"/>
    </source>
</evidence>
<dbReference type="SUPFAM" id="SSF53756">
    <property type="entry name" value="UDP-Glycosyltransferase/glycogen phosphorylase"/>
    <property type="match status" value="1"/>
</dbReference>
<dbReference type="InterPro" id="IPR001296">
    <property type="entry name" value="Glyco_trans_1"/>
</dbReference>
<accession>A0ABS5GAY4</accession>
<organism evidence="3 4">
    <name type="scientific">Bradyrhizobium denitrificans</name>
    <dbReference type="NCBI Taxonomy" id="2734912"/>
    <lineage>
        <taxon>Bacteria</taxon>
        <taxon>Pseudomonadati</taxon>
        <taxon>Pseudomonadota</taxon>
        <taxon>Alphaproteobacteria</taxon>
        <taxon>Hyphomicrobiales</taxon>
        <taxon>Nitrobacteraceae</taxon>
        <taxon>Bradyrhizobium</taxon>
    </lineage>
</organism>
<feature type="domain" description="Glycosyl transferase family 1" evidence="2">
    <location>
        <begin position="186"/>
        <end position="334"/>
    </location>
</feature>
<protein>
    <submittedName>
        <fullName evidence="3">Glycosyltransferase family 4 protein</fullName>
    </submittedName>
</protein>
<dbReference type="Gene3D" id="3.40.50.2000">
    <property type="entry name" value="Glycogen Phosphorylase B"/>
    <property type="match status" value="1"/>
</dbReference>
<dbReference type="PANTHER" id="PTHR46401">
    <property type="entry name" value="GLYCOSYLTRANSFERASE WBBK-RELATED"/>
    <property type="match status" value="1"/>
</dbReference>
<evidence type="ECO:0000256" key="1">
    <source>
        <dbReference type="ARBA" id="ARBA00022679"/>
    </source>
</evidence>
<evidence type="ECO:0000313" key="4">
    <source>
        <dbReference type="Proteomes" id="UP001314635"/>
    </source>
</evidence>
<evidence type="ECO:0000259" key="2">
    <source>
        <dbReference type="Pfam" id="PF00534"/>
    </source>
</evidence>
<keyword evidence="4" id="KW-1185">Reference proteome</keyword>
<keyword evidence="1" id="KW-0808">Transferase</keyword>
<dbReference type="Proteomes" id="UP001314635">
    <property type="component" value="Unassembled WGS sequence"/>
</dbReference>
<dbReference type="PANTHER" id="PTHR46401:SF2">
    <property type="entry name" value="GLYCOSYLTRANSFERASE WBBK-RELATED"/>
    <property type="match status" value="1"/>
</dbReference>
<name>A0ABS5GAY4_9BRAD</name>
<reference evidence="4" key="1">
    <citation type="journal article" date="2021" name="ISME J.">
        <title>Evolutionary origin and ecological implication of a unique nif island in free-living Bradyrhizobium lineages.</title>
        <authorList>
            <person name="Tao J."/>
        </authorList>
    </citation>
    <scope>NUCLEOTIDE SEQUENCE [LARGE SCALE GENOMIC DNA]</scope>
    <source>
        <strain evidence="4">SZCCT0094</strain>
    </source>
</reference>
<gene>
    <name evidence="3" type="ORF">JQ619_22155</name>
</gene>
<dbReference type="EMBL" id="JAFCLK010000021">
    <property type="protein sequence ID" value="MBR1138477.1"/>
    <property type="molecule type" value="Genomic_DNA"/>
</dbReference>